<dbReference type="Gene3D" id="2.40.50.140">
    <property type="entry name" value="Nucleic acid-binding proteins"/>
    <property type="match status" value="1"/>
</dbReference>
<dbReference type="PANTHER" id="PTHR21641:SF0">
    <property type="entry name" value="RNA-BINDING PROTEIN EIF1AD-RELATED"/>
    <property type="match status" value="1"/>
</dbReference>
<comment type="similarity">
    <text evidence="1">Belongs to the EIF1AD family.</text>
</comment>
<proteinExistence type="inferred from homology"/>
<organism evidence="5 6">
    <name type="scientific">Chlamydomonas incerta</name>
    <dbReference type="NCBI Taxonomy" id="51695"/>
    <lineage>
        <taxon>Eukaryota</taxon>
        <taxon>Viridiplantae</taxon>
        <taxon>Chlorophyta</taxon>
        <taxon>core chlorophytes</taxon>
        <taxon>Chlorophyceae</taxon>
        <taxon>CS clade</taxon>
        <taxon>Chlamydomonadales</taxon>
        <taxon>Chlamydomonadaceae</taxon>
        <taxon>Chlamydomonas</taxon>
    </lineage>
</organism>
<feature type="compositionally biased region" description="Basic and acidic residues" evidence="3">
    <location>
        <begin position="101"/>
        <end position="110"/>
    </location>
</feature>
<accession>A0A835T7F8</accession>
<evidence type="ECO:0000313" key="6">
    <source>
        <dbReference type="Proteomes" id="UP000650467"/>
    </source>
</evidence>
<dbReference type="Pfam" id="PF01176">
    <property type="entry name" value="eIF-1a"/>
    <property type="match status" value="1"/>
</dbReference>
<name>A0A835T7F8_CHLIN</name>
<dbReference type="EMBL" id="JAEHOC010000007">
    <property type="protein sequence ID" value="KAG2440229.1"/>
    <property type="molecule type" value="Genomic_DNA"/>
</dbReference>
<dbReference type="GO" id="GO:0005634">
    <property type="term" value="C:nucleus"/>
    <property type="evidence" value="ECO:0007669"/>
    <property type="project" value="TreeGrafter"/>
</dbReference>
<feature type="compositionally biased region" description="Acidic residues" evidence="3">
    <location>
        <begin position="156"/>
        <end position="166"/>
    </location>
</feature>
<keyword evidence="6" id="KW-1185">Reference proteome</keyword>
<dbReference type="GO" id="GO:0003743">
    <property type="term" value="F:translation initiation factor activity"/>
    <property type="evidence" value="ECO:0007669"/>
    <property type="project" value="InterPro"/>
</dbReference>
<dbReference type="SMART" id="SM00652">
    <property type="entry name" value="eIF1a"/>
    <property type="match status" value="1"/>
</dbReference>
<dbReference type="InterPro" id="IPR006196">
    <property type="entry name" value="RNA-binding_domain_S1_IF1"/>
</dbReference>
<sequence>MALGLDGDVQPPGPGQAIVRALGSRGSNVIEVEFPDGRQTLVLMPAKFNKKLWVKRGGFVMVEDSAQAEADTKVTGTIVSVLYDDQIKQLQKMGGVWPKEFAGKDGKGSLEDMMPPSDSEESDQGEGLPGDAAAGGPAGPAPAPAVAAPQGARGDGEEDDDDDDDGLPPLQQNTNRKVVYHEVSSDDDEDDD</sequence>
<keyword evidence="2" id="KW-0694">RNA-binding</keyword>
<evidence type="ECO:0000256" key="1">
    <source>
        <dbReference type="ARBA" id="ARBA00007340"/>
    </source>
</evidence>
<reference evidence="5" key="1">
    <citation type="journal article" date="2020" name="bioRxiv">
        <title>Comparative genomics of Chlamydomonas.</title>
        <authorList>
            <person name="Craig R.J."/>
            <person name="Hasan A.R."/>
            <person name="Ness R.W."/>
            <person name="Keightley P.D."/>
        </authorList>
    </citation>
    <scope>NUCLEOTIDE SEQUENCE</scope>
    <source>
        <strain evidence="5">SAG 7.73</strain>
    </source>
</reference>
<dbReference type="AlphaFoldDB" id="A0A835T7F8"/>
<feature type="domain" description="S1-like" evidence="4">
    <location>
        <begin position="15"/>
        <end position="79"/>
    </location>
</feature>
<dbReference type="Proteomes" id="UP000650467">
    <property type="component" value="Unassembled WGS sequence"/>
</dbReference>
<comment type="caution">
    <text evidence="5">The sequence shown here is derived from an EMBL/GenBank/DDBJ whole genome shotgun (WGS) entry which is preliminary data.</text>
</comment>
<protein>
    <recommendedName>
        <fullName evidence="4">S1-like domain-containing protein</fullName>
    </recommendedName>
</protein>
<dbReference type="InterPro" id="IPR001253">
    <property type="entry name" value="TIF_eIF-1A"/>
</dbReference>
<dbReference type="OrthoDB" id="1738325at2759"/>
<dbReference type="PANTHER" id="PTHR21641">
    <property type="entry name" value="TRANSLATION INITIATION FACTOR-RELATED"/>
    <property type="match status" value="1"/>
</dbReference>
<feature type="compositionally biased region" description="Low complexity" evidence="3">
    <location>
        <begin position="125"/>
        <end position="135"/>
    </location>
</feature>
<dbReference type="InterPro" id="IPR012340">
    <property type="entry name" value="NA-bd_OB-fold"/>
</dbReference>
<dbReference type="GO" id="GO:0003723">
    <property type="term" value="F:RNA binding"/>
    <property type="evidence" value="ECO:0007669"/>
    <property type="project" value="UniProtKB-KW"/>
</dbReference>
<evidence type="ECO:0000259" key="4">
    <source>
        <dbReference type="Pfam" id="PF01176"/>
    </source>
</evidence>
<feature type="region of interest" description="Disordered" evidence="3">
    <location>
        <begin position="98"/>
        <end position="192"/>
    </location>
</feature>
<evidence type="ECO:0000313" key="5">
    <source>
        <dbReference type="EMBL" id="KAG2440229.1"/>
    </source>
</evidence>
<dbReference type="SUPFAM" id="SSF50249">
    <property type="entry name" value="Nucleic acid-binding proteins"/>
    <property type="match status" value="1"/>
</dbReference>
<dbReference type="InterPro" id="IPR039294">
    <property type="entry name" value="EIF1AD"/>
</dbReference>
<evidence type="ECO:0000256" key="2">
    <source>
        <dbReference type="ARBA" id="ARBA00022884"/>
    </source>
</evidence>
<gene>
    <name evidence="5" type="ORF">HXX76_004341</name>
</gene>
<evidence type="ECO:0000256" key="3">
    <source>
        <dbReference type="SAM" id="MobiDB-lite"/>
    </source>
</evidence>